<gene>
    <name evidence="2" type="ORF">SAMN04488101_104112</name>
</gene>
<sequence length="192" mass="22047">MMFSSIMKNFLYIVLIFFSISGCKPGVPKDLIQPDEMAKVLHDIHVADSYLGMAGHPDSIKTMAASYYKGIYKKYDIDSALYARSMKYYQEEPKVLNDIYVKVTGELTKEKNAITKADSTVNAKEIMKIRMKFVRDSTRTADSTFWANFLLKDTTKLKKVNLKDTAQLKDTVKKKIDVIRLKMDYKGLKDLK</sequence>
<proteinExistence type="predicted"/>
<dbReference type="Proteomes" id="UP000192678">
    <property type="component" value="Unassembled WGS sequence"/>
</dbReference>
<feature type="domain" description="DUF4296" evidence="1">
    <location>
        <begin position="28"/>
        <end position="112"/>
    </location>
</feature>
<dbReference type="EMBL" id="FWYB01000004">
    <property type="protein sequence ID" value="SMC87173.1"/>
    <property type="molecule type" value="Genomic_DNA"/>
</dbReference>
<reference evidence="2 3" key="1">
    <citation type="submission" date="2017-04" db="EMBL/GenBank/DDBJ databases">
        <authorList>
            <person name="Afonso C.L."/>
            <person name="Miller P.J."/>
            <person name="Scott M.A."/>
            <person name="Spackman E."/>
            <person name="Goraichik I."/>
            <person name="Dimitrov K.M."/>
            <person name="Suarez D.L."/>
            <person name="Swayne D.E."/>
        </authorList>
    </citation>
    <scope>NUCLEOTIDE SEQUENCE [LARGE SCALE GENOMIC DNA]</scope>
    <source>
        <strain evidence="2 3">DSM 19625</strain>
    </source>
</reference>
<dbReference type="Pfam" id="PF14129">
    <property type="entry name" value="DUF4296"/>
    <property type="match status" value="1"/>
</dbReference>
<dbReference type="AlphaFoldDB" id="A0A1W2CPN4"/>
<keyword evidence="3" id="KW-1185">Reference proteome</keyword>
<dbReference type="InterPro" id="IPR025381">
    <property type="entry name" value="DUF4296"/>
</dbReference>
<evidence type="ECO:0000313" key="2">
    <source>
        <dbReference type="EMBL" id="SMC87173.1"/>
    </source>
</evidence>
<evidence type="ECO:0000259" key="1">
    <source>
        <dbReference type="Pfam" id="PF14129"/>
    </source>
</evidence>
<name>A0A1W2CPN4_9SPHI</name>
<protein>
    <recommendedName>
        <fullName evidence="1">DUF4296 domain-containing protein</fullName>
    </recommendedName>
</protein>
<organism evidence="2 3">
    <name type="scientific">Pedobacter nyackensis</name>
    <dbReference type="NCBI Taxonomy" id="475255"/>
    <lineage>
        <taxon>Bacteria</taxon>
        <taxon>Pseudomonadati</taxon>
        <taxon>Bacteroidota</taxon>
        <taxon>Sphingobacteriia</taxon>
        <taxon>Sphingobacteriales</taxon>
        <taxon>Sphingobacteriaceae</taxon>
        <taxon>Pedobacter</taxon>
    </lineage>
</organism>
<evidence type="ECO:0000313" key="3">
    <source>
        <dbReference type="Proteomes" id="UP000192678"/>
    </source>
</evidence>
<dbReference type="STRING" id="475255.SAMN04488101_104112"/>
<accession>A0A1W2CPN4</accession>